<dbReference type="AlphaFoldDB" id="A0AAW9JLM7"/>
<sequence>MNQNKLVLIGVGHVGSQVLTEVLHLQLFAKIALIDNQDKVAEGEALDHRHAAAFHSQANPEIYAGSYEDCQDATVIICAAGPSIVPNTGELMPDRSQLAMQNAIVLREIMTRVTEYTKEAVLILITNPLDSMVYLAENEFNYAKGRIFGTGTMLDSARFRQILAENYQVDPKSISGIMMGEHGLTAFPVLSRVSIEGFKTDELAFKGSNSLSYKNIQGAVVKTAYDVLNAKGWTNAGIAQATVALVRAVVLNERSIYPVSTTVTNAYGYQGDVAFSLPCIIGKNGIEEQLELPLDKIEKEALKHSVATIKETMKNCGI</sequence>
<dbReference type="InterPro" id="IPR022383">
    <property type="entry name" value="Lactate/malate_DH_C"/>
</dbReference>
<dbReference type="PANTHER" id="PTHR43128">
    <property type="entry name" value="L-2-HYDROXYCARBOXYLATE DEHYDROGENASE (NAD(P)(+))"/>
    <property type="match status" value="1"/>
</dbReference>
<evidence type="ECO:0000256" key="5">
    <source>
        <dbReference type="PIRSR" id="PIRSR000102-3"/>
    </source>
</evidence>
<feature type="domain" description="Lactate/malate dehydrogenase N-terminal" evidence="7">
    <location>
        <begin position="5"/>
        <end position="149"/>
    </location>
</feature>
<keyword evidence="2 6" id="KW-0560">Oxidoreductase</keyword>
<feature type="binding site" evidence="5">
    <location>
        <position position="102"/>
    </location>
    <ligand>
        <name>NAD(+)</name>
        <dbReference type="ChEBI" id="CHEBI:57540"/>
    </ligand>
</feature>
<evidence type="ECO:0000256" key="3">
    <source>
        <dbReference type="ARBA" id="ARBA00023027"/>
    </source>
</evidence>
<dbReference type="PRINTS" id="PR00086">
    <property type="entry name" value="LLDHDRGNASE"/>
</dbReference>
<dbReference type="PIRSF" id="PIRSF000102">
    <property type="entry name" value="Lac_mal_DH"/>
    <property type="match status" value="1"/>
</dbReference>
<dbReference type="InterPro" id="IPR001557">
    <property type="entry name" value="L-lactate/malate_DH"/>
</dbReference>
<dbReference type="SUPFAM" id="SSF56327">
    <property type="entry name" value="LDH C-terminal domain-like"/>
    <property type="match status" value="1"/>
</dbReference>
<feature type="binding site" evidence="5">
    <location>
        <begin position="125"/>
        <end position="127"/>
    </location>
    <ligand>
        <name>NAD(+)</name>
        <dbReference type="ChEBI" id="CHEBI:57540"/>
    </ligand>
</feature>
<dbReference type="InterPro" id="IPR001236">
    <property type="entry name" value="Lactate/malate_DH_N"/>
</dbReference>
<dbReference type="RefSeq" id="WP_322808305.1">
    <property type="nucleotide sequence ID" value="NZ_JAVBVO010000001.1"/>
</dbReference>
<feature type="domain" description="Lactate/malate dehydrogenase C-terminal" evidence="8">
    <location>
        <begin position="152"/>
        <end position="315"/>
    </location>
</feature>
<dbReference type="GO" id="GO:0006089">
    <property type="term" value="P:lactate metabolic process"/>
    <property type="evidence" value="ECO:0007669"/>
    <property type="project" value="TreeGrafter"/>
</dbReference>
<gene>
    <name evidence="9" type="ORF">RAK27_01340</name>
</gene>
<keyword evidence="3 5" id="KW-0520">NAD</keyword>
<dbReference type="Gene3D" id="3.40.50.720">
    <property type="entry name" value="NAD(P)-binding Rossmann-like Domain"/>
    <property type="match status" value="1"/>
</dbReference>
<feature type="active site" description="Proton acceptor" evidence="4">
    <location>
        <position position="182"/>
    </location>
</feature>
<dbReference type="InterPro" id="IPR036291">
    <property type="entry name" value="NAD(P)-bd_dom_sf"/>
</dbReference>
<protein>
    <submittedName>
        <fullName evidence="9">L-lactate dehydrogenase</fullName>
    </submittedName>
</protein>
<dbReference type="EMBL" id="JAVBVO010000001">
    <property type="protein sequence ID" value="MDZ5757297.1"/>
    <property type="molecule type" value="Genomic_DNA"/>
</dbReference>
<comment type="similarity">
    <text evidence="1">Belongs to the LDH/MDH superfamily. LDH family.</text>
</comment>
<comment type="caution">
    <text evidence="9">The sequence shown here is derived from an EMBL/GenBank/DDBJ whole genome shotgun (WGS) entry which is preliminary data.</text>
</comment>
<reference evidence="9" key="1">
    <citation type="submission" date="2023-08" db="EMBL/GenBank/DDBJ databases">
        <title>Genomic characterization of piscicolin 126 produced by Carnobacterium maltaromaticum CM22 strain isolated from salmon (Salmo salar).</title>
        <authorList>
            <person name="Gonzalez-Gragera E."/>
            <person name="Garcia-Lopez J.D."/>
            <person name="Teso-Perez C."/>
            <person name="Gimenez-Hernandez I."/>
            <person name="Peralta-Sanchez J.M."/>
            <person name="Valdivia E."/>
            <person name="Montalban-Lopez M."/>
            <person name="Martin-Platero A.M."/>
            <person name="Banos A."/>
            <person name="Martinez-Bueno M."/>
        </authorList>
    </citation>
    <scope>NUCLEOTIDE SEQUENCE</scope>
    <source>
        <strain evidence="9">CM22</strain>
    </source>
</reference>
<feature type="binding site" evidence="5">
    <location>
        <position position="35"/>
    </location>
    <ligand>
        <name>NAD(+)</name>
        <dbReference type="ChEBI" id="CHEBI:57540"/>
    </ligand>
</feature>
<evidence type="ECO:0000259" key="7">
    <source>
        <dbReference type="Pfam" id="PF00056"/>
    </source>
</evidence>
<dbReference type="Pfam" id="PF00056">
    <property type="entry name" value="Ldh_1_N"/>
    <property type="match status" value="1"/>
</dbReference>
<accession>A0AAW9JLM7</accession>
<name>A0AAW9JLM7_CARML</name>
<evidence type="ECO:0000256" key="4">
    <source>
        <dbReference type="PIRSR" id="PIRSR000102-1"/>
    </source>
</evidence>
<dbReference type="GO" id="GO:0004459">
    <property type="term" value="F:L-lactate dehydrogenase (NAD+) activity"/>
    <property type="evidence" value="ECO:0007669"/>
    <property type="project" value="TreeGrafter"/>
</dbReference>
<dbReference type="SUPFAM" id="SSF51735">
    <property type="entry name" value="NAD(P)-binding Rossmann-fold domains"/>
    <property type="match status" value="1"/>
</dbReference>
<evidence type="ECO:0000313" key="9">
    <source>
        <dbReference type="EMBL" id="MDZ5757297.1"/>
    </source>
</evidence>
<evidence type="ECO:0000256" key="1">
    <source>
        <dbReference type="ARBA" id="ARBA00006054"/>
    </source>
</evidence>
<dbReference type="Gene3D" id="3.90.110.10">
    <property type="entry name" value="Lactate dehydrogenase/glycoside hydrolase, family 4, C-terminal"/>
    <property type="match status" value="1"/>
</dbReference>
<evidence type="ECO:0000256" key="6">
    <source>
        <dbReference type="RuleBase" id="RU003369"/>
    </source>
</evidence>
<organism evidence="9 10">
    <name type="scientific">Carnobacterium maltaromaticum</name>
    <name type="common">Carnobacterium piscicola</name>
    <dbReference type="NCBI Taxonomy" id="2751"/>
    <lineage>
        <taxon>Bacteria</taxon>
        <taxon>Bacillati</taxon>
        <taxon>Bacillota</taxon>
        <taxon>Bacilli</taxon>
        <taxon>Lactobacillales</taxon>
        <taxon>Carnobacteriaceae</taxon>
        <taxon>Carnobacterium</taxon>
    </lineage>
</organism>
<proteinExistence type="inferred from homology"/>
<dbReference type="PANTHER" id="PTHR43128:SF16">
    <property type="entry name" value="L-LACTATE DEHYDROGENASE"/>
    <property type="match status" value="1"/>
</dbReference>
<feature type="binding site" evidence="5">
    <location>
        <begin position="10"/>
        <end position="15"/>
    </location>
    <ligand>
        <name>NAD(+)</name>
        <dbReference type="ChEBI" id="CHEBI:57540"/>
    </ligand>
</feature>
<evidence type="ECO:0000259" key="8">
    <source>
        <dbReference type="Pfam" id="PF02866"/>
    </source>
</evidence>
<evidence type="ECO:0000313" key="10">
    <source>
        <dbReference type="Proteomes" id="UP001290462"/>
    </source>
</evidence>
<dbReference type="Proteomes" id="UP001290462">
    <property type="component" value="Unassembled WGS sequence"/>
</dbReference>
<dbReference type="InterPro" id="IPR015955">
    <property type="entry name" value="Lactate_DH/Glyco_Ohase_4_C"/>
</dbReference>
<dbReference type="Pfam" id="PF02866">
    <property type="entry name" value="Ldh_1_C"/>
    <property type="match status" value="1"/>
</dbReference>
<evidence type="ECO:0000256" key="2">
    <source>
        <dbReference type="ARBA" id="ARBA00023002"/>
    </source>
</evidence>